<sequence length="27" mass="3144">HLLDHIIIGDHQYVSFKEQGMISGYLE</sequence>
<dbReference type="Gene3D" id="3.40.140.10">
    <property type="entry name" value="Cytidine Deaminase, domain 2"/>
    <property type="match status" value="1"/>
</dbReference>
<evidence type="ECO:0000313" key="2">
    <source>
        <dbReference type="EMBL" id="HIX76770.1"/>
    </source>
</evidence>
<proteinExistence type="predicted"/>
<dbReference type="EMBL" id="DXEK01000067">
    <property type="protein sequence ID" value="HIX76770.1"/>
    <property type="molecule type" value="Genomic_DNA"/>
</dbReference>
<feature type="non-terminal residue" evidence="2">
    <location>
        <position position="1"/>
    </location>
</feature>
<feature type="domain" description="RadC-like JAB" evidence="1">
    <location>
        <begin position="2"/>
        <end position="21"/>
    </location>
</feature>
<dbReference type="InterPro" id="IPR025657">
    <property type="entry name" value="RadC_JAB"/>
</dbReference>
<dbReference type="Pfam" id="PF04002">
    <property type="entry name" value="RadC"/>
    <property type="match status" value="1"/>
</dbReference>
<evidence type="ECO:0000313" key="3">
    <source>
        <dbReference type="Proteomes" id="UP000886890"/>
    </source>
</evidence>
<organism evidence="2 3">
    <name type="scientific">Candidatus Fusicatenibacter merdavium</name>
    <dbReference type="NCBI Taxonomy" id="2838600"/>
    <lineage>
        <taxon>Bacteria</taxon>
        <taxon>Bacillati</taxon>
        <taxon>Bacillota</taxon>
        <taxon>Clostridia</taxon>
        <taxon>Lachnospirales</taxon>
        <taxon>Lachnospiraceae</taxon>
        <taxon>Fusicatenibacter</taxon>
    </lineage>
</organism>
<evidence type="ECO:0000259" key="1">
    <source>
        <dbReference type="Pfam" id="PF04002"/>
    </source>
</evidence>
<comment type="caution">
    <text evidence="2">The sequence shown here is derived from an EMBL/GenBank/DDBJ whole genome shotgun (WGS) entry which is preliminary data.</text>
</comment>
<name>A0A9D1XCP4_9FIRM</name>
<dbReference type="Proteomes" id="UP000886890">
    <property type="component" value="Unassembled WGS sequence"/>
</dbReference>
<protein>
    <recommendedName>
        <fullName evidence="1">RadC-like JAB domain-containing protein</fullName>
    </recommendedName>
</protein>
<gene>
    <name evidence="2" type="ORF">H9734_04125</name>
</gene>
<reference evidence="2" key="1">
    <citation type="journal article" date="2021" name="PeerJ">
        <title>Extensive microbial diversity within the chicken gut microbiome revealed by metagenomics and culture.</title>
        <authorList>
            <person name="Gilroy R."/>
            <person name="Ravi A."/>
            <person name="Getino M."/>
            <person name="Pursley I."/>
            <person name="Horton D.L."/>
            <person name="Alikhan N.F."/>
            <person name="Baker D."/>
            <person name="Gharbi K."/>
            <person name="Hall N."/>
            <person name="Watson M."/>
            <person name="Adriaenssens E.M."/>
            <person name="Foster-Nyarko E."/>
            <person name="Jarju S."/>
            <person name="Secka A."/>
            <person name="Antonio M."/>
            <person name="Oren A."/>
            <person name="Chaudhuri R.R."/>
            <person name="La Ragione R."/>
            <person name="Hildebrand F."/>
            <person name="Pallen M.J."/>
        </authorList>
    </citation>
    <scope>NUCLEOTIDE SEQUENCE</scope>
    <source>
        <strain evidence="2">CHK183-1962</strain>
    </source>
</reference>
<accession>A0A9D1XCP4</accession>
<reference evidence="2" key="2">
    <citation type="submission" date="2021-04" db="EMBL/GenBank/DDBJ databases">
        <authorList>
            <person name="Gilroy R."/>
        </authorList>
    </citation>
    <scope>NUCLEOTIDE SEQUENCE</scope>
    <source>
        <strain evidence="2">CHK183-1962</strain>
    </source>
</reference>
<dbReference type="AlphaFoldDB" id="A0A9D1XCP4"/>